<dbReference type="InterPro" id="IPR004776">
    <property type="entry name" value="Mem_transp_PIN-like"/>
</dbReference>
<keyword evidence="3 9" id="KW-0812">Transmembrane</keyword>
<keyword evidence="4 9" id="KW-1133">Transmembrane helix</keyword>
<keyword evidence="6" id="KW-0927">Auxin signaling pathway</keyword>
<dbReference type="InterPro" id="IPR045033">
    <property type="entry name" value="PILS1/3/4/5/7"/>
</dbReference>
<evidence type="ECO:0000256" key="8">
    <source>
        <dbReference type="ARBA" id="ARBA00025752"/>
    </source>
</evidence>
<comment type="function">
    <text evidence="7">Involved in cellular auxin homeostasis by regulating auxin metabolism. Regulates intracellular auxin accumulation at the endoplasmic reticulum and thus auxin availability for nuclear auxin signaling.</text>
</comment>
<evidence type="ECO:0000256" key="5">
    <source>
        <dbReference type="ARBA" id="ARBA00023136"/>
    </source>
</evidence>
<dbReference type="GO" id="GO:0080162">
    <property type="term" value="P:endoplasmic reticulum to cytosol auxin transport"/>
    <property type="evidence" value="ECO:0007669"/>
    <property type="project" value="InterPro"/>
</dbReference>
<sequence>MALGGFYIWTHTHSVIKRSAQIYLRMQRASIAAAATCLVIDPNKDHHSAALLSEEEEVAPEQDPSCWNDDGISLSPESVQDKITNHQLLLPLLSSHRLSGKSSNTLWEKLKEGTLQIMEELTAPPTIGAVIGSVIRAMPWLKSVFVGGNAPLPAVHNSLKLLGDGTIPCVTLILGGNLTKGVRKTAVPPVVVAAYVILPVTGVVVVKAVREMGFLPPDPLYQYVLMIQFALPPAVSIGTMAELYDVGQQECSVIFMWTYLVAALALTIWSTIFMSILLHQHP</sequence>
<accession>A0A0A9FNS0</accession>
<feature type="transmembrane region" description="Helical" evidence="9">
    <location>
        <begin position="253"/>
        <end position="278"/>
    </location>
</feature>
<dbReference type="PANTHER" id="PTHR31651:SF22">
    <property type="entry name" value="AUXIN EFFLUX CARRIER FAMILY PROTEIN"/>
    <property type="match status" value="1"/>
</dbReference>
<dbReference type="GO" id="GO:0009734">
    <property type="term" value="P:auxin-activated signaling pathway"/>
    <property type="evidence" value="ECO:0007669"/>
    <property type="project" value="UniProtKB-KW"/>
</dbReference>
<comment type="subcellular location">
    <subcellularLocation>
        <location evidence="1">Endoplasmic reticulum membrane</location>
        <topology evidence="1">Multi-pass membrane protein</topology>
    </subcellularLocation>
</comment>
<evidence type="ECO:0000256" key="4">
    <source>
        <dbReference type="ARBA" id="ARBA00022989"/>
    </source>
</evidence>
<evidence type="ECO:0000313" key="10">
    <source>
        <dbReference type="EMBL" id="JAE11941.1"/>
    </source>
</evidence>
<reference evidence="10" key="2">
    <citation type="journal article" date="2015" name="Data Brief">
        <title>Shoot transcriptome of the giant reed, Arundo donax.</title>
        <authorList>
            <person name="Barrero R.A."/>
            <person name="Guerrero F.D."/>
            <person name="Moolhuijzen P."/>
            <person name="Goolsby J.A."/>
            <person name="Tidwell J."/>
            <person name="Bellgard S.E."/>
            <person name="Bellgard M.I."/>
        </authorList>
    </citation>
    <scope>NUCLEOTIDE SEQUENCE</scope>
    <source>
        <tissue evidence="10">Shoot tissue taken approximately 20 cm above the soil surface</tissue>
    </source>
</reference>
<evidence type="ECO:0000256" key="3">
    <source>
        <dbReference type="ARBA" id="ARBA00022692"/>
    </source>
</evidence>
<dbReference type="PANTHER" id="PTHR31651">
    <property type="match status" value="1"/>
</dbReference>
<comment type="similarity">
    <text evidence="8">Belongs to the auxin efflux carrier (TC 2.A.69.2) family.</text>
</comment>
<evidence type="ECO:0000256" key="7">
    <source>
        <dbReference type="ARBA" id="ARBA00025100"/>
    </source>
</evidence>
<keyword evidence="2" id="KW-0813">Transport</keyword>
<name>A0A0A9FNS0_ARUDO</name>
<protein>
    <recommendedName>
        <fullName evidence="11">Auxin Efflux Carrier family protein</fullName>
    </recommendedName>
</protein>
<dbReference type="Pfam" id="PF03547">
    <property type="entry name" value="Mem_trans"/>
    <property type="match status" value="1"/>
</dbReference>
<organism evidence="10">
    <name type="scientific">Arundo donax</name>
    <name type="common">Giant reed</name>
    <name type="synonym">Donax arundinaceus</name>
    <dbReference type="NCBI Taxonomy" id="35708"/>
    <lineage>
        <taxon>Eukaryota</taxon>
        <taxon>Viridiplantae</taxon>
        <taxon>Streptophyta</taxon>
        <taxon>Embryophyta</taxon>
        <taxon>Tracheophyta</taxon>
        <taxon>Spermatophyta</taxon>
        <taxon>Magnoliopsida</taxon>
        <taxon>Liliopsida</taxon>
        <taxon>Poales</taxon>
        <taxon>Poaceae</taxon>
        <taxon>PACMAD clade</taxon>
        <taxon>Arundinoideae</taxon>
        <taxon>Arundineae</taxon>
        <taxon>Arundo</taxon>
    </lineage>
</organism>
<feature type="transmembrane region" description="Helical" evidence="9">
    <location>
        <begin position="186"/>
        <end position="208"/>
    </location>
</feature>
<evidence type="ECO:0008006" key="11">
    <source>
        <dbReference type="Google" id="ProtNLM"/>
    </source>
</evidence>
<reference evidence="10" key="1">
    <citation type="submission" date="2014-09" db="EMBL/GenBank/DDBJ databases">
        <authorList>
            <person name="Magalhaes I.L.F."/>
            <person name="Oliveira U."/>
            <person name="Santos F.R."/>
            <person name="Vidigal T.H.D.A."/>
            <person name="Brescovit A.D."/>
            <person name="Santos A.J."/>
        </authorList>
    </citation>
    <scope>NUCLEOTIDE SEQUENCE</scope>
    <source>
        <tissue evidence="10">Shoot tissue taken approximately 20 cm above the soil surface</tissue>
    </source>
</reference>
<dbReference type="AlphaFoldDB" id="A0A0A9FNS0"/>
<dbReference type="GO" id="GO:0005789">
    <property type="term" value="C:endoplasmic reticulum membrane"/>
    <property type="evidence" value="ECO:0007669"/>
    <property type="project" value="UniProtKB-SubCell"/>
</dbReference>
<evidence type="ECO:0000256" key="2">
    <source>
        <dbReference type="ARBA" id="ARBA00022448"/>
    </source>
</evidence>
<dbReference type="EMBL" id="GBRH01185955">
    <property type="protein sequence ID" value="JAE11941.1"/>
    <property type="molecule type" value="Transcribed_RNA"/>
</dbReference>
<feature type="transmembrane region" description="Helical" evidence="9">
    <location>
        <begin position="220"/>
        <end position="241"/>
    </location>
</feature>
<evidence type="ECO:0000256" key="6">
    <source>
        <dbReference type="ARBA" id="ARBA00023294"/>
    </source>
</evidence>
<evidence type="ECO:0000256" key="1">
    <source>
        <dbReference type="ARBA" id="ARBA00004477"/>
    </source>
</evidence>
<evidence type="ECO:0000256" key="9">
    <source>
        <dbReference type="SAM" id="Phobius"/>
    </source>
</evidence>
<proteinExistence type="inferred from homology"/>
<keyword evidence="5 9" id="KW-0472">Membrane</keyword>